<dbReference type="Proteomes" id="UP000070258">
    <property type="component" value="Unassembled WGS sequence"/>
</dbReference>
<evidence type="ECO:0000313" key="2">
    <source>
        <dbReference type="EMBL" id="KXO98297.1"/>
    </source>
</evidence>
<reference evidence="2 5" key="3">
    <citation type="submission" date="2016-02" db="EMBL/GenBank/DDBJ databases">
        <authorList>
            <person name="Teng J.L."/>
            <person name="Tang Y."/>
            <person name="Huang Y."/>
            <person name="Guo F."/>
            <person name="Wei W."/>
            <person name="Chen J.H."/>
            <person name="Wong S.Y."/>
            <person name="Lau S.K."/>
            <person name="Woo P.C."/>
        </authorList>
    </citation>
    <scope>NUCLEOTIDE SEQUENCE [LARGE SCALE GENOMIC DNA]</scope>
    <source>
        <strain evidence="2 5">JCM 13375</strain>
    </source>
</reference>
<dbReference type="InterPro" id="IPR029058">
    <property type="entry name" value="AB_hydrolase_fold"/>
</dbReference>
<reference evidence="3" key="1">
    <citation type="submission" date="2016-02" db="EMBL/GenBank/DDBJ databases">
        <authorList>
            <person name="Teng J.L."/>
            <person name="Yang Y."/>
            <person name="Huang Y."/>
            <person name="Guo F."/>
            <person name="Wei W."/>
            <person name="Chen J.H."/>
            <person name="Wong S.Y."/>
            <person name="Lau S.K."/>
            <person name="Woo P.C."/>
        </authorList>
    </citation>
    <scope>NUCLEOTIDE SEQUENCE</scope>
    <source>
        <strain evidence="3">JCM 15929</strain>
    </source>
</reference>
<evidence type="ECO:0000259" key="1">
    <source>
        <dbReference type="Pfam" id="PF01738"/>
    </source>
</evidence>
<organism evidence="3 4">
    <name type="scientific">Tsukamurella pseudospumae</name>
    <dbReference type="NCBI Taxonomy" id="239498"/>
    <lineage>
        <taxon>Bacteria</taxon>
        <taxon>Bacillati</taxon>
        <taxon>Actinomycetota</taxon>
        <taxon>Actinomycetes</taxon>
        <taxon>Mycobacteriales</taxon>
        <taxon>Tsukamurellaceae</taxon>
        <taxon>Tsukamurella</taxon>
    </lineage>
</organism>
<dbReference type="SUPFAM" id="SSF53474">
    <property type="entry name" value="alpha/beta-Hydrolases"/>
    <property type="match status" value="1"/>
</dbReference>
<dbReference type="RefSeq" id="WP_068573526.1">
    <property type="nucleotide sequence ID" value="NZ_LSRE01000013.1"/>
</dbReference>
<dbReference type="OrthoDB" id="3208682at2"/>
<evidence type="ECO:0000313" key="5">
    <source>
        <dbReference type="Proteomes" id="UP000070409"/>
    </source>
</evidence>
<protein>
    <submittedName>
        <fullName evidence="3">Dienelactone hydrolase</fullName>
    </submittedName>
</protein>
<sequence>MTPAVTIERITVDGGPAPFEALVARPSEPAGPRPSVLLVHDITGAEPDIERNLRIVAGHGYLAMAPLLFTAGSSRAGCIVSTMRSLATGKGPAFGVLERARSVLAGDAQSTGDVAITGFCMGGGFALLEGDARYVAAAPFYGALTTYRMVTADTCPVVASFGRRDAFIPLGEQRLQRVLDRHGIDSDLKTYPGVGHSFANRIELASDAVLRVAGMHYDEAVSADAWARVFAFFDARFAMGDVA</sequence>
<dbReference type="Pfam" id="PF01738">
    <property type="entry name" value="DLH"/>
    <property type="match status" value="1"/>
</dbReference>
<dbReference type="STRING" id="239498.AXK60_14160"/>
<dbReference type="GO" id="GO:0016787">
    <property type="term" value="F:hydrolase activity"/>
    <property type="evidence" value="ECO:0007669"/>
    <property type="project" value="UniProtKB-KW"/>
</dbReference>
<reference evidence="4" key="2">
    <citation type="submission" date="2016-02" db="EMBL/GenBank/DDBJ databases">
        <authorList>
            <person name="Wen L."/>
            <person name="He K."/>
            <person name="Yang H."/>
        </authorList>
    </citation>
    <scope>NUCLEOTIDE SEQUENCE [LARGE SCALE GENOMIC DNA]</scope>
    <source>
        <strain evidence="4">JCM 15929</strain>
    </source>
</reference>
<feature type="domain" description="Dienelactone hydrolase" evidence="1">
    <location>
        <begin position="19"/>
        <end position="235"/>
    </location>
</feature>
<keyword evidence="3" id="KW-0378">Hydrolase</keyword>
<evidence type="ECO:0000313" key="3">
    <source>
        <dbReference type="EMBL" id="KXP03019.1"/>
    </source>
</evidence>
<dbReference type="PANTHER" id="PTHR46623:SF6">
    <property type="entry name" value="ALPHA_BETA-HYDROLASES SUPERFAMILY PROTEIN"/>
    <property type="match status" value="1"/>
</dbReference>
<dbReference type="PANTHER" id="PTHR46623">
    <property type="entry name" value="CARBOXYMETHYLENEBUTENOLIDASE-RELATED"/>
    <property type="match status" value="1"/>
</dbReference>
<comment type="caution">
    <text evidence="3">The sequence shown here is derived from an EMBL/GenBank/DDBJ whole genome shotgun (WGS) entry which is preliminary data.</text>
</comment>
<accession>A0A137ZXZ5</accession>
<name>A0A137ZXZ5_9ACTN</name>
<evidence type="ECO:0000313" key="4">
    <source>
        <dbReference type="Proteomes" id="UP000070258"/>
    </source>
</evidence>
<gene>
    <name evidence="3" type="ORF">AXK60_14160</name>
    <name evidence="2" type="ORF">AXK61_19930</name>
</gene>
<dbReference type="InterPro" id="IPR002925">
    <property type="entry name" value="Dienelactn_hydro"/>
</dbReference>
<dbReference type="InterPro" id="IPR051049">
    <property type="entry name" value="Dienelactone_hydrolase-like"/>
</dbReference>
<dbReference type="EMBL" id="LSRE01000013">
    <property type="protein sequence ID" value="KXO98297.1"/>
    <property type="molecule type" value="Genomic_DNA"/>
</dbReference>
<dbReference type="Gene3D" id="3.40.50.1820">
    <property type="entry name" value="alpha/beta hydrolase"/>
    <property type="match status" value="1"/>
</dbReference>
<dbReference type="EMBL" id="LSRF01000058">
    <property type="protein sequence ID" value="KXP03019.1"/>
    <property type="molecule type" value="Genomic_DNA"/>
</dbReference>
<proteinExistence type="predicted"/>
<dbReference type="Proteomes" id="UP000070409">
    <property type="component" value="Unassembled WGS sequence"/>
</dbReference>
<dbReference type="AlphaFoldDB" id="A0A137ZXZ5"/>
<keyword evidence="5" id="KW-1185">Reference proteome</keyword>